<dbReference type="EMBL" id="CP011266">
    <property type="protein sequence ID" value="ALT69755.1"/>
    <property type="molecule type" value="Genomic_DNA"/>
</dbReference>
<feature type="region of interest" description="Disordered" evidence="1">
    <location>
        <begin position="1"/>
        <end position="81"/>
    </location>
</feature>
<name>A0A0U3CIW1_9EURY</name>
<dbReference type="KEGG" id="mmil:sm9_1976"/>
<evidence type="ECO:0000256" key="1">
    <source>
        <dbReference type="SAM" id="MobiDB-lite"/>
    </source>
</evidence>
<evidence type="ECO:0000313" key="3">
    <source>
        <dbReference type="EMBL" id="ALT69755.1"/>
    </source>
</evidence>
<dbReference type="AlphaFoldDB" id="A0A0U3CIW1"/>
<accession>A0A0U3CIW1</accession>
<dbReference type="RefSeq" id="WP_058739960.1">
    <property type="nucleotide sequence ID" value="NZ_CP011266.1"/>
</dbReference>
<reference evidence="3 4" key="1">
    <citation type="submission" date="2015-04" db="EMBL/GenBank/DDBJ databases">
        <title>The complete genome sequence of the rumen methanogen Methanobrevibacter millerae SM9.</title>
        <authorList>
            <person name="Leahy S.C."/>
            <person name="Kelly W.J."/>
            <person name="Pacheco D.M."/>
            <person name="Li D."/>
            <person name="Altermann E."/>
            <person name="Attwood G.T."/>
        </authorList>
    </citation>
    <scope>NUCLEOTIDE SEQUENCE [LARGE SCALE GENOMIC DNA]</scope>
    <source>
        <strain evidence="3 4">SM9</strain>
    </source>
</reference>
<proteinExistence type="predicted"/>
<protein>
    <submittedName>
        <fullName evidence="3">Uncharacterized protein</fullName>
    </submittedName>
</protein>
<dbReference type="Proteomes" id="UP000067738">
    <property type="component" value="Chromosome"/>
</dbReference>
<dbReference type="KEGG" id="mmil:sm9_1995"/>
<gene>
    <name evidence="2" type="ORF">sm9_1976</name>
    <name evidence="3" type="ORF">sm9_1995</name>
</gene>
<feature type="compositionally biased region" description="Basic residues" evidence="1">
    <location>
        <begin position="66"/>
        <end position="81"/>
    </location>
</feature>
<evidence type="ECO:0000313" key="2">
    <source>
        <dbReference type="EMBL" id="ALT69740.1"/>
    </source>
</evidence>
<dbReference type="EMBL" id="CP011266">
    <property type="protein sequence ID" value="ALT69740.1"/>
    <property type="molecule type" value="Genomic_DNA"/>
</dbReference>
<sequence length="81" mass="9797">MNQKTFTWKQQRKIKRKQGTLEYLKTKNTKRINKEKLKGKGQIERPSKKDKKRNTSLNKIKESNNKNKKIQKRHQKTKTTT</sequence>
<dbReference type="PATRIC" id="fig|230361.4.peg.2042"/>
<evidence type="ECO:0000313" key="4">
    <source>
        <dbReference type="Proteomes" id="UP000067738"/>
    </source>
</evidence>
<feature type="compositionally biased region" description="Basic and acidic residues" evidence="1">
    <location>
        <begin position="32"/>
        <end position="47"/>
    </location>
</feature>
<organism evidence="3 4">
    <name type="scientific">Methanobrevibacter millerae</name>
    <dbReference type="NCBI Taxonomy" id="230361"/>
    <lineage>
        <taxon>Archaea</taxon>
        <taxon>Methanobacteriati</taxon>
        <taxon>Methanobacteriota</taxon>
        <taxon>Methanomada group</taxon>
        <taxon>Methanobacteria</taxon>
        <taxon>Methanobacteriales</taxon>
        <taxon>Methanobacteriaceae</taxon>
        <taxon>Methanobrevibacter</taxon>
    </lineage>
</organism>
<dbReference type="GeneID" id="26736946"/>
<keyword evidence="4" id="KW-1185">Reference proteome</keyword>